<organism evidence="1">
    <name type="scientific">Albugo laibachii Nc14</name>
    <dbReference type="NCBI Taxonomy" id="890382"/>
    <lineage>
        <taxon>Eukaryota</taxon>
        <taxon>Sar</taxon>
        <taxon>Stramenopiles</taxon>
        <taxon>Oomycota</taxon>
        <taxon>Peronosporomycetes</taxon>
        <taxon>Albuginales</taxon>
        <taxon>Albuginaceae</taxon>
        <taxon>Albugo</taxon>
    </lineage>
</organism>
<reference evidence="1" key="1">
    <citation type="journal article" date="2011" name="PLoS Biol.">
        <title>Gene gain and loss during evolution of obligate parasitism in the white rust pathogen of Arabidopsis thaliana.</title>
        <authorList>
            <person name="Kemen E."/>
            <person name="Gardiner A."/>
            <person name="Schultz-Larsen T."/>
            <person name="Kemen A.C."/>
            <person name="Balmuth A.L."/>
            <person name="Robert-Seilaniantz A."/>
            <person name="Bailey K."/>
            <person name="Holub E."/>
            <person name="Studholme D.J."/>
            <person name="Maclean D."/>
            <person name="Jones J.D."/>
        </authorList>
    </citation>
    <scope>NUCLEOTIDE SEQUENCE</scope>
</reference>
<dbReference type="EMBL" id="FR824142">
    <property type="protein sequence ID" value="CCA20564.1"/>
    <property type="molecule type" value="Genomic_DNA"/>
</dbReference>
<accession>F0WBT0</accession>
<gene>
    <name evidence="1" type="primary">AlNc14C53G4121</name>
    <name evidence="2" type="synonym">AlNc14C97G5924</name>
    <name evidence="1" type="ORF">ALNC14_047500</name>
    <name evidence="2" type="ORF">ALNC14_067070</name>
</gene>
<protein>
    <submittedName>
        <fullName evidence="1">Uncharacterized protein AlNc14C53G4121</fullName>
    </submittedName>
    <submittedName>
        <fullName evidence="2">Uncharacterized protein AlNc14C97G5924</fullName>
    </submittedName>
</protein>
<dbReference type="HOGENOM" id="CLU_1380300_0_0_1"/>
<dbReference type="AlphaFoldDB" id="F0WBT0"/>
<proteinExistence type="predicted"/>
<evidence type="ECO:0000313" key="2">
    <source>
        <dbReference type="EMBL" id="CCA20564.1"/>
    </source>
</evidence>
<reference evidence="1" key="2">
    <citation type="submission" date="2011-02" db="EMBL/GenBank/DDBJ databases">
        <authorList>
            <person name="MacLean D."/>
        </authorList>
    </citation>
    <scope>NUCLEOTIDE SEQUENCE</scope>
</reference>
<name>F0WBT0_9STRA</name>
<sequence>MNAKLINLVEIIEFSRKNDATKVAWCLLSGEFICASTIATSVFNLRNTNELFKQNFYDYIEIRDSEKVRSHVKNRSEASCGSEVPLIVRCRNVSRPMWIRLIVAPLTLRMIRCVDATQLSNSRSCFADASCIYCENLNEHAAQILEIEYPHVSEDVIATYQTSPEKPLELESIFSDATEHSLSSFAFEADWNYEVIKP</sequence>
<dbReference type="EMBL" id="FR824098">
    <property type="protein sequence ID" value="CCA18607.1"/>
    <property type="molecule type" value="Genomic_DNA"/>
</dbReference>
<evidence type="ECO:0000313" key="1">
    <source>
        <dbReference type="EMBL" id="CCA18607.1"/>
    </source>
</evidence>